<evidence type="ECO:0000313" key="2">
    <source>
        <dbReference type="EMBL" id="OQP68329.1"/>
    </source>
</evidence>
<dbReference type="Pfam" id="PF12680">
    <property type="entry name" value="SnoaL_2"/>
    <property type="match status" value="1"/>
</dbReference>
<dbReference type="Proteomes" id="UP000192276">
    <property type="component" value="Unassembled WGS sequence"/>
</dbReference>
<reference evidence="3" key="1">
    <citation type="submission" date="2016-04" db="EMBL/GenBank/DDBJ databases">
        <authorList>
            <person name="Chen L."/>
            <person name="Zhuang W."/>
            <person name="Wang G."/>
        </authorList>
    </citation>
    <scope>NUCLEOTIDE SEQUENCE [LARGE SCALE GENOMIC DNA]</scope>
    <source>
        <strain evidence="3">208</strain>
    </source>
</reference>
<evidence type="ECO:0000259" key="1">
    <source>
        <dbReference type="Pfam" id="PF12680"/>
    </source>
</evidence>
<dbReference type="SUPFAM" id="SSF54427">
    <property type="entry name" value="NTF2-like"/>
    <property type="match status" value="1"/>
</dbReference>
<dbReference type="Gene3D" id="3.10.450.50">
    <property type="match status" value="1"/>
</dbReference>
<name>A0A1V9GCD4_9BACT</name>
<accession>A0A1V9GCD4</accession>
<dbReference type="InterPro" id="IPR037401">
    <property type="entry name" value="SnoaL-like"/>
</dbReference>
<gene>
    <name evidence="2" type="ORF">A4R26_00535</name>
</gene>
<keyword evidence="3" id="KW-1185">Reference proteome</keyword>
<dbReference type="InterPro" id="IPR032710">
    <property type="entry name" value="NTF2-like_dom_sf"/>
</dbReference>
<evidence type="ECO:0000313" key="3">
    <source>
        <dbReference type="Proteomes" id="UP000192276"/>
    </source>
</evidence>
<proteinExistence type="predicted"/>
<feature type="domain" description="SnoaL-like" evidence="1">
    <location>
        <begin position="8"/>
        <end position="110"/>
    </location>
</feature>
<sequence>MTLALLTIRDLYASMEQGNIGKLVIALDDGVWVYTAQCMGGNRRGREGILQQVPAFYRPGTGIKKNADHFVEQGSMIIVLGNIQITVPGASIGSMTFVDVWRFENGNISSVNFYYRDPEELYVYLEHFS</sequence>
<protein>
    <recommendedName>
        <fullName evidence="1">SnoaL-like domain-containing protein</fullName>
    </recommendedName>
</protein>
<dbReference type="AlphaFoldDB" id="A0A1V9GCD4"/>
<dbReference type="EMBL" id="LWBP01000001">
    <property type="protein sequence ID" value="OQP68329.1"/>
    <property type="molecule type" value="Genomic_DNA"/>
</dbReference>
<comment type="caution">
    <text evidence="2">The sequence shown here is derived from an EMBL/GenBank/DDBJ whole genome shotgun (WGS) entry which is preliminary data.</text>
</comment>
<organism evidence="2 3">
    <name type="scientific">Niastella populi</name>
    <dbReference type="NCBI Taxonomy" id="550983"/>
    <lineage>
        <taxon>Bacteria</taxon>
        <taxon>Pseudomonadati</taxon>
        <taxon>Bacteroidota</taxon>
        <taxon>Chitinophagia</taxon>
        <taxon>Chitinophagales</taxon>
        <taxon>Chitinophagaceae</taxon>
        <taxon>Niastella</taxon>
    </lineage>
</organism>